<evidence type="ECO:0000256" key="1">
    <source>
        <dbReference type="SAM" id="MobiDB-lite"/>
    </source>
</evidence>
<dbReference type="Proteomes" id="UP001190700">
    <property type="component" value="Unassembled WGS sequence"/>
</dbReference>
<evidence type="ECO:0000313" key="2">
    <source>
        <dbReference type="EMBL" id="KAK3236285.1"/>
    </source>
</evidence>
<keyword evidence="3" id="KW-1185">Reference proteome</keyword>
<reference evidence="2 3" key="1">
    <citation type="journal article" date="2015" name="Genome Biol. Evol.">
        <title>Comparative Genomics of a Bacterivorous Green Alga Reveals Evolutionary Causalities and Consequences of Phago-Mixotrophic Mode of Nutrition.</title>
        <authorList>
            <person name="Burns J.A."/>
            <person name="Paasch A."/>
            <person name="Narechania A."/>
            <person name="Kim E."/>
        </authorList>
    </citation>
    <scope>NUCLEOTIDE SEQUENCE [LARGE SCALE GENOMIC DNA]</scope>
    <source>
        <strain evidence="2 3">PLY_AMNH</strain>
    </source>
</reference>
<evidence type="ECO:0000313" key="3">
    <source>
        <dbReference type="Proteomes" id="UP001190700"/>
    </source>
</evidence>
<dbReference type="EMBL" id="LGRX02035102">
    <property type="protein sequence ID" value="KAK3236285.1"/>
    <property type="molecule type" value="Genomic_DNA"/>
</dbReference>
<gene>
    <name evidence="2" type="ORF">CYMTET_53567</name>
</gene>
<comment type="caution">
    <text evidence="2">The sequence shown here is derived from an EMBL/GenBank/DDBJ whole genome shotgun (WGS) entry which is preliminary data.</text>
</comment>
<name>A0AAE0BI58_9CHLO</name>
<sequence>MDTATVEIIFIAMALLSLHPKFVFMKPTFTNKLPTFTELEEATCERWDNIISVSRAAFEATAGSMLGGCVPDVRGEQLQGGAEGGSGVRASRQFTSEHIWEVVHAVVHCTSGVPVYYIFVYYDTIGAMDSRPLEGPGIHVAECSLQALASTWRSAPCKPWHPRGGVLMWQNRKSESDKSRRLRRRKRGSQQTRPSSQTIPSGWPLSVHFLTLLTAIEVDARADYDETSAYCPKL</sequence>
<dbReference type="AlphaFoldDB" id="A0AAE0BI58"/>
<proteinExistence type="predicted"/>
<organism evidence="2 3">
    <name type="scientific">Cymbomonas tetramitiformis</name>
    <dbReference type="NCBI Taxonomy" id="36881"/>
    <lineage>
        <taxon>Eukaryota</taxon>
        <taxon>Viridiplantae</taxon>
        <taxon>Chlorophyta</taxon>
        <taxon>Pyramimonadophyceae</taxon>
        <taxon>Pyramimonadales</taxon>
        <taxon>Pyramimonadaceae</taxon>
        <taxon>Cymbomonas</taxon>
    </lineage>
</organism>
<feature type="region of interest" description="Disordered" evidence="1">
    <location>
        <begin position="171"/>
        <end position="200"/>
    </location>
</feature>
<protein>
    <submittedName>
        <fullName evidence="2">Uncharacterized protein</fullName>
    </submittedName>
</protein>
<feature type="compositionally biased region" description="Polar residues" evidence="1">
    <location>
        <begin position="189"/>
        <end position="200"/>
    </location>
</feature>
<accession>A0AAE0BI58</accession>